<dbReference type="Gene3D" id="2.40.160.20">
    <property type="match status" value="1"/>
</dbReference>
<reference evidence="2 3" key="1">
    <citation type="submission" date="2020-02" db="EMBL/GenBank/DDBJ databases">
        <authorList>
            <person name="Criscuolo A."/>
        </authorList>
    </citation>
    <scope>NUCLEOTIDE SEQUENCE [LARGE SCALE GENOMIC DNA]</scope>
    <source>
        <strain evidence="2">CIP105534</strain>
    </source>
</reference>
<evidence type="ECO:0008006" key="4">
    <source>
        <dbReference type="Google" id="ProtNLM"/>
    </source>
</evidence>
<sequence>MKKLLVVVALFVATLSNAQKGHIFLGGDVGYSSEKIGDAKSTNFEFAPRVGYMFANTWGVGVEGSIQNIDLAGSPKTERYKIGGFLRYITPITETFAFYADLGGGYQTYSVNDAKGMYAFFTPNLSINVKHGVALNFSIGGIKYDNLDGHNDPRQERFSFDFGNSFNIGISKNFSL</sequence>
<evidence type="ECO:0000313" key="3">
    <source>
        <dbReference type="Proteomes" id="UP000479938"/>
    </source>
</evidence>
<dbReference type="EMBL" id="CADCSU010000108">
    <property type="protein sequence ID" value="CAA9200324.1"/>
    <property type="molecule type" value="Genomic_DNA"/>
</dbReference>
<dbReference type="RefSeq" id="WP_173971590.1">
    <property type="nucleotide sequence ID" value="NZ_CADCSU010000108.1"/>
</dbReference>
<dbReference type="SUPFAM" id="SSF56925">
    <property type="entry name" value="OMPA-like"/>
    <property type="match status" value="1"/>
</dbReference>
<accession>A0A6J4GN62</accession>
<keyword evidence="1" id="KW-0732">Signal</keyword>
<protein>
    <recommendedName>
        <fullName evidence="4">Outer membrane protein beta-barrel domain-containing protein</fullName>
    </recommendedName>
</protein>
<name>A0A6J4GN62_9FLAO</name>
<gene>
    <name evidence="2" type="ORF">FLA105534_03074</name>
</gene>
<dbReference type="InterPro" id="IPR011250">
    <property type="entry name" value="OMP/PagP_B-barrel"/>
</dbReference>
<dbReference type="Proteomes" id="UP000479938">
    <property type="component" value="Unassembled WGS sequence"/>
</dbReference>
<evidence type="ECO:0000313" key="2">
    <source>
        <dbReference type="EMBL" id="CAA9200324.1"/>
    </source>
</evidence>
<keyword evidence="3" id="KW-1185">Reference proteome</keyword>
<organism evidence="2 3">
    <name type="scientific">Flavobacterium bizetiae</name>
    <dbReference type="NCBI Taxonomy" id="2704140"/>
    <lineage>
        <taxon>Bacteria</taxon>
        <taxon>Pseudomonadati</taxon>
        <taxon>Bacteroidota</taxon>
        <taxon>Flavobacteriia</taxon>
        <taxon>Flavobacteriales</taxon>
        <taxon>Flavobacteriaceae</taxon>
        <taxon>Flavobacterium</taxon>
    </lineage>
</organism>
<dbReference type="AlphaFoldDB" id="A0A6J4GN62"/>
<feature type="chain" id="PRO_5027018369" description="Outer membrane protein beta-barrel domain-containing protein" evidence="1">
    <location>
        <begin position="19"/>
        <end position="176"/>
    </location>
</feature>
<evidence type="ECO:0000256" key="1">
    <source>
        <dbReference type="SAM" id="SignalP"/>
    </source>
</evidence>
<feature type="signal peptide" evidence="1">
    <location>
        <begin position="1"/>
        <end position="18"/>
    </location>
</feature>
<proteinExistence type="predicted"/>